<evidence type="ECO:0000256" key="5">
    <source>
        <dbReference type="ARBA" id="ARBA00023136"/>
    </source>
</evidence>
<feature type="non-terminal residue" evidence="7">
    <location>
        <position position="1"/>
    </location>
</feature>
<keyword evidence="7" id="KW-0378">Hydrolase</keyword>
<dbReference type="OrthoDB" id="422637at2759"/>
<keyword evidence="2" id="KW-0813">Transport</keyword>
<name>A0A4P9WC05_9FUNG</name>
<organism evidence="7 8">
    <name type="scientific">Blyttiomyces helicus</name>
    <dbReference type="NCBI Taxonomy" id="388810"/>
    <lineage>
        <taxon>Eukaryota</taxon>
        <taxon>Fungi</taxon>
        <taxon>Fungi incertae sedis</taxon>
        <taxon>Chytridiomycota</taxon>
        <taxon>Chytridiomycota incertae sedis</taxon>
        <taxon>Chytridiomycetes</taxon>
        <taxon>Chytridiomycetes incertae sedis</taxon>
        <taxon>Blyttiomyces</taxon>
    </lineage>
</organism>
<dbReference type="InterPro" id="IPR003439">
    <property type="entry name" value="ABC_transporter-like_ATP-bd"/>
</dbReference>
<evidence type="ECO:0000256" key="2">
    <source>
        <dbReference type="ARBA" id="ARBA00022448"/>
    </source>
</evidence>
<feature type="domain" description="ABC transporter" evidence="6">
    <location>
        <begin position="22"/>
        <end position="94"/>
    </location>
</feature>
<dbReference type="Gene3D" id="3.40.50.300">
    <property type="entry name" value="P-loop containing nucleotide triphosphate hydrolases"/>
    <property type="match status" value="1"/>
</dbReference>
<dbReference type="GO" id="GO:0006635">
    <property type="term" value="P:fatty acid beta-oxidation"/>
    <property type="evidence" value="ECO:0007669"/>
    <property type="project" value="TreeGrafter"/>
</dbReference>
<evidence type="ECO:0000313" key="7">
    <source>
        <dbReference type="EMBL" id="RKO90171.1"/>
    </source>
</evidence>
<keyword evidence="8" id="KW-1185">Reference proteome</keyword>
<feature type="non-terminal residue" evidence="7">
    <location>
        <position position="149"/>
    </location>
</feature>
<dbReference type="Pfam" id="PF00005">
    <property type="entry name" value="ABC_tran"/>
    <property type="match status" value="1"/>
</dbReference>
<dbReference type="AlphaFoldDB" id="A0A4P9WC05"/>
<dbReference type="GO" id="GO:0042626">
    <property type="term" value="F:ATPase-coupled transmembrane transporter activity"/>
    <property type="evidence" value="ECO:0007669"/>
    <property type="project" value="TreeGrafter"/>
</dbReference>
<sequence length="149" mass="16876">VYIPQRPYLAIGSLREQVIYPHSVEMMKKAGKTDEDLAQILKTVYLDYIPGREGGWDAVKEWKDVFSGGEKQRIQLARLFYHSPRFAVLDEATSAVSPDVEALLYSTAADANITLITISHRPALFKYHRHLLRVGEGSHGDEWSFEDIG</sequence>
<dbReference type="SUPFAM" id="SSF52540">
    <property type="entry name" value="P-loop containing nucleoside triphosphate hydrolases"/>
    <property type="match status" value="1"/>
</dbReference>
<dbReference type="Proteomes" id="UP000269721">
    <property type="component" value="Unassembled WGS sequence"/>
</dbReference>
<keyword evidence="5" id="KW-0472">Membrane</keyword>
<evidence type="ECO:0000256" key="1">
    <source>
        <dbReference type="ARBA" id="ARBA00008575"/>
    </source>
</evidence>
<dbReference type="GO" id="GO:0005524">
    <property type="term" value="F:ATP binding"/>
    <property type="evidence" value="ECO:0007669"/>
    <property type="project" value="InterPro"/>
</dbReference>
<dbReference type="PANTHER" id="PTHR11384:SF67">
    <property type="entry name" value="ATP-BINDING CASSETTE SUB-FAMILY D MEMBER 1"/>
    <property type="match status" value="1"/>
</dbReference>
<dbReference type="EMBL" id="KZ995692">
    <property type="protein sequence ID" value="RKO90171.1"/>
    <property type="molecule type" value="Genomic_DNA"/>
</dbReference>
<reference evidence="8" key="1">
    <citation type="journal article" date="2018" name="Nat. Microbiol.">
        <title>Leveraging single-cell genomics to expand the fungal tree of life.</title>
        <authorList>
            <person name="Ahrendt S.R."/>
            <person name="Quandt C.A."/>
            <person name="Ciobanu D."/>
            <person name="Clum A."/>
            <person name="Salamov A."/>
            <person name="Andreopoulos B."/>
            <person name="Cheng J.F."/>
            <person name="Woyke T."/>
            <person name="Pelin A."/>
            <person name="Henrissat B."/>
            <person name="Reynolds N.K."/>
            <person name="Benny G.L."/>
            <person name="Smith M.E."/>
            <person name="James T.Y."/>
            <person name="Grigoriev I.V."/>
        </authorList>
    </citation>
    <scope>NUCLEOTIDE SEQUENCE [LARGE SCALE GENOMIC DNA]</scope>
</reference>
<dbReference type="GO" id="GO:0016887">
    <property type="term" value="F:ATP hydrolysis activity"/>
    <property type="evidence" value="ECO:0007669"/>
    <property type="project" value="InterPro"/>
</dbReference>
<evidence type="ECO:0000256" key="4">
    <source>
        <dbReference type="ARBA" id="ARBA00022989"/>
    </source>
</evidence>
<comment type="similarity">
    <text evidence="1">Belongs to the ABC transporter superfamily. ABCD family. Peroxisomal fatty acyl CoA transporter (TC 3.A.1.203) subfamily.</text>
</comment>
<dbReference type="InterPro" id="IPR027417">
    <property type="entry name" value="P-loop_NTPase"/>
</dbReference>
<dbReference type="GO" id="GO:0015910">
    <property type="term" value="P:long-chain fatty acid import into peroxisome"/>
    <property type="evidence" value="ECO:0007669"/>
    <property type="project" value="TreeGrafter"/>
</dbReference>
<keyword evidence="4" id="KW-1133">Transmembrane helix</keyword>
<dbReference type="PANTHER" id="PTHR11384">
    <property type="entry name" value="ATP-BINDING CASSETTE, SUB-FAMILY D MEMBER"/>
    <property type="match status" value="1"/>
</dbReference>
<dbReference type="GO" id="GO:0005778">
    <property type="term" value="C:peroxisomal membrane"/>
    <property type="evidence" value="ECO:0007669"/>
    <property type="project" value="TreeGrafter"/>
</dbReference>
<proteinExistence type="inferred from homology"/>
<dbReference type="GO" id="GO:0005324">
    <property type="term" value="F:long-chain fatty acid transmembrane transporter activity"/>
    <property type="evidence" value="ECO:0007669"/>
    <property type="project" value="TreeGrafter"/>
</dbReference>
<gene>
    <name evidence="7" type="ORF">BDK51DRAFT_8284</name>
</gene>
<evidence type="ECO:0000256" key="3">
    <source>
        <dbReference type="ARBA" id="ARBA00022692"/>
    </source>
</evidence>
<protein>
    <submittedName>
        <fullName evidence="7">P-loop containing nucleoside triphosphate hydrolase protein</fullName>
    </submittedName>
</protein>
<dbReference type="GO" id="GO:0007031">
    <property type="term" value="P:peroxisome organization"/>
    <property type="evidence" value="ECO:0007669"/>
    <property type="project" value="TreeGrafter"/>
</dbReference>
<keyword evidence="3" id="KW-0812">Transmembrane</keyword>
<accession>A0A4P9WC05</accession>
<dbReference type="InterPro" id="IPR050835">
    <property type="entry name" value="ABC_transporter_sub-D"/>
</dbReference>
<evidence type="ECO:0000259" key="6">
    <source>
        <dbReference type="Pfam" id="PF00005"/>
    </source>
</evidence>
<dbReference type="GO" id="GO:0042760">
    <property type="term" value="P:very long-chain fatty acid catabolic process"/>
    <property type="evidence" value="ECO:0007669"/>
    <property type="project" value="TreeGrafter"/>
</dbReference>
<evidence type="ECO:0000313" key="8">
    <source>
        <dbReference type="Proteomes" id="UP000269721"/>
    </source>
</evidence>